<comment type="similarity">
    <text evidence="1">Belongs to the relA/spoT family.</text>
</comment>
<dbReference type="Pfam" id="PF13328">
    <property type="entry name" value="HD_4"/>
    <property type="match status" value="1"/>
</dbReference>
<dbReference type="CDD" id="cd05399">
    <property type="entry name" value="NT_Rel-Spo_like"/>
    <property type="match status" value="1"/>
</dbReference>
<dbReference type="SUPFAM" id="SSF81271">
    <property type="entry name" value="TGS-like"/>
    <property type="match status" value="1"/>
</dbReference>
<protein>
    <submittedName>
        <fullName evidence="5">(P)ppGpp synthase/hydrolase</fullName>
    </submittedName>
</protein>
<dbReference type="SMART" id="SM00471">
    <property type="entry name" value="HDc"/>
    <property type="match status" value="1"/>
</dbReference>
<feature type="domain" description="ACT" evidence="3">
    <location>
        <begin position="692"/>
        <end position="766"/>
    </location>
</feature>
<keyword evidence="6" id="KW-1185">Reference proteome</keyword>
<evidence type="ECO:0000259" key="3">
    <source>
        <dbReference type="PROSITE" id="PS51671"/>
    </source>
</evidence>
<dbReference type="InterPro" id="IPR012675">
    <property type="entry name" value="Beta-grasp_dom_sf"/>
</dbReference>
<dbReference type="SUPFAM" id="SSF81301">
    <property type="entry name" value="Nucleotidyltransferase"/>
    <property type="match status" value="1"/>
</dbReference>
<evidence type="ECO:0000313" key="6">
    <source>
        <dbReference type="Proteomes" id="UP000187464"/>
    </source>
</evidence>
<dbReference type="Pfam" id="PF13291">
    <property type="entry name" value="ACT_4"/>
    <property type="match status" value="1"/>
</dbReference>
<dbReference type="Gene3D" id="1.10.3210.10">
    <property type="entry name" value="Hypothetical protein af1432"/>
    <property type="match status" value="1"/>
</dbReference>
<dbReference type="GO" id="GO:0016787">
    <property type="term" value="F:hydrolase activity"/>
    <property type="evidence" value="ECO:0007669"/>
    <property type="project" value="UniProtKB-KW"/>
</dbReference>
<dbReference type="Pfam" id="PF02824">
    <property type="entry name" value="TGS"/>
    <property type="match status" value="1"/>
</dbReference>
<dbReference type="SMART" id="SM00954">
    <property type="entry name" value="RelA_SpoT"/>
    <property type="match status" value="1"/>
</dbReference>
<dbReference type="Gene3D" id="3.30.460.10">
    <property type="entry name" value="Beta Polymerase, domain 2"/>
    <property type="match status" value="1"/>
</dbReference>
<dbReference type="Gene3D" id="3.30.70.260">
    <property type="match status" value="1"/>
</dbReference>
<dbReference type="InterPro" id="IPR045865">
    <property type="entry name" value="ACT-like_dom_sf"/>
</dbReference>
<dbReference type="PANTHER" id="PTHR21262:SF31">
    <property type="entry name" value="GTP PYROPHOSPHOKINASE"/>
    <property type="match status" value="1"/>
</dbReference>
<dbReference type="EMBL" id="LT605205">
    <property type="protein sequence ID" value="SCD21244.1"/>
    <property type="molecule type" value="Genomic_DNA"/>
</dbReference>
<dbReference type="FunFam" id="3.10.20.30:FF:000002">
    <property type="entry name" value="GTP pyrophosphokinase (RelA/SpoT)"/>
    <property type="match status" value="1"/>
</dbReference>
<dbReference type="STRING" id="1642647.PSM36_2441"/>
<sequence>MSDEEKLIAEDQMIENEFQALLNDYLNSNHRRKVDVITKAYNMAKEAHKGARRRSGEPYIMHPLAVARIVSREMGLGSTSISASLLHDVVEDTDYTVEDIRALFGEKIAQIVDGLTKISHGMFGENVSAQAENFRKLLLTMSDDIRVILIKIADRLHNMRTLSSMTAAKQYKITGETLYIYAPLAHRLGLFAVKTELEELCFKYEHPETYADLTQKIERTAPERNKIYENFAIPVVKALDKMDMEYEMRARVKSVYSIWNKMQTKGIEFSEVYDLFAVRIIFEVHPGMDEKKQCWDIYSAITDIYKLRPDRIRDWVSHPKANGYQALHLTVMGPDGKWIEIQIRSRRMDDIAEKGFAAHWKYKENRIEEDNELDKWLKTIQEVLSNPNPNAIDFLDTVKMNLFSSEIFVFTPKGEIKTLPQGATALDFAYTIHTRVGDHCLGAKVNHTLAPLSQKLSSGDQVEILTSQSVNPQPEWLNFVTTAKARTKIEASLRRQRRRITEKGQKMLEELFENEPIDNTVFNKILQAYKAENKDDLYFLIGNNEVSLPSGKDAFFKMKIEPEKQDNLFVRYMKQAMNAIKKAPPADQKNIKNGQKDSVPPDVSEELSGVKEKIDRKAVFQLTETNFRKNFIVSSCCNPLPGDDVFGYITEKEEVEVHKRSCQNGLKLKSNFGDRIIAVKWGDYRQYSFLASIVFTGIDRVGILGTILSKLAEDVVVNIQSVNVSTTDGIFEGVFNIHVHSAEEVNQLCAKIAKVDGVSTVHRSTI</sequence>
<dbReference type="InterPro" id="IPR004095">
    <property type="entry name" value="TGS"/>
</dbReference>
<dbReference type="InterPro" id="IPR007685">
    <property type="entry name" value="RelA_SpoT"/>
</dbReference>
<dbReference type="Pfam" id="PF04607">
    <property type="entry name" value="RelA_SpoT"/>
    <property type="match status" value="1"/>
</dbReference>
<dbReference type="InterPro" id="IPR004811">
    <property type="entry name" value="RelA/Spo_fam"/>
</dbReference>
<evidence type="ECO:0000256" key="1">
    <source>
        <dbReference type="RuleBase" id="RU003847"/>
    </source>
</evidence>
<dbReference type="CDD" id="cd01668">
    <property type="entry name" value="TGS_RSH"/>
    <property type="match status" value="1"/>
</dbReference>
<dbReference type="Gene3D" id="3.10.20.30">
    <property type="match status" value="1"/>
</dbReference>
<dbReference type="KEGG" id="psac:PSM36_2441"/>
<dbReference type="Proteomes" id="UP000187464">
    <property type="component" value="Chromosome I"/>
</dbReference>
<dbReference type="PROSITE" id="PS51880">
    <property type="entry name" value="TGS"/>
    <property type="match status" value="1"/>
</dbReference>
<dbReference type="InterPro" id="IPR043519">
    <property type="entry name" value="NT_sf"/>
</dbReference>
<dbReference type="SUPFAM" id="SSF55021">
    <property type="entry name" value="ACT-like"/>
    <property type="match status" value="1"/>
</dbReference>
<dbReference type="InterPro" id="IPR002912">
    <property type="entry name" value="ACT_dom"/>
</dbReference>
<dbReference type="AlphaFoldDB" id="A0A1R3TCB8"/>
<dbReference type="GO" id="GO:0005886">
    <property type="term" value="C:plasma membrane"/>
    <property type="evidence" value="ECO:0007669"/>
    <property type="project" value="TreeGrafter"/>
</dbReference>
<dbReference type="InterPro" id="IPR012676">
    <property type="entry name" value="TGS-like"/>
</dbReference>
<dbReference type="GO" id="GO:0015969">
    <property type="term" value="P:guanosine tetraphosphate metabolic process"/>
    <property type="evidence" value="ECO:0007669"/>
    <property type="project" value="InterPro"/>
</dbReference>
<feature type="domain" description="TGS" evidence="4">
    <location>
        <begin position="405"/>
        <end position="466"/>
    </location>
</feature>
<evidence type="ECO:0000259" key="4">
    <source>
        <dbReference type="PROSITE" id="PS51880"/>
    </source>
</evidence>
<feature type="region of interest" description="Disordered" evidence="2">
    <location>
        <begin position="583"/>
        <end position="606"/>
    </location>
</feature>
<dbReference type="InterPro" id="IPR033655">
    <property type="entry name" value="TGS_RelA/SpoT"/>
</dbReference>
<reference evidence="6" key="1">
    <citation type="submission" date="2016-08" db="EMBL/GenBank/DDBJ databases">
        <authorList>
            <person name="Wibberg D."/>
        </authorList>
    </citation>
    <scope>NUCLEOTIDE SEQUENCE [LARGE SCALE GENOMIC DNA]</scope>
</reference>
<gene>
    <name evidence="5" type="ORF">PSM36_2441</name>
</gene>
<organism evidence="5 6">
    <name type="scientific">Proteiniphilum saccharofermentans</name>
    <dbReference type="NCBI Taxonomy" id="1642647"/>
    <lineage>
        <taxon>Bacteria</taxon>
        <taxon>Pseudomonadati</taxon>
        <taxon>Bacteroidota</taxon>
        <taxon>Bacteroidia</taxon>
        <taxon>Bacteroidales</taxon>
        <taxon>Dysgonomonadaceae</taxon>
        <taxon>Proteiniphilum</taxon>
    </lineage>
</organism>
<name>A0A1R3TCB8_9BACT</name>
<dbReference type="InterPro" id="IPR003607">
    <property type="entry name" value="HD/PDEase_dom"/>
</dbReference>
<dbReference type="PROSITE" id="PS51671">
    <property type="entry name" value="ACT"/>
    <property type="match status" value="1"/>
</dbReference>
<dbReference type="RefSeq" id="WP_076931094.1">
    <property type="nucleotide sequence ID" value="NZ_LT605205.1"/>
</dbReference>
<dbReference type="CDD" id="cd00077">
    <property type="entry name" value="HDc"/>
    <property type="match status" value="1"/>
</dbReference>
<keyword evidence="5" id="KW-0378">Hydrolase</keyword>
<evidence type="ECO:0000313" key="5">
    <source>
        <dbReference type="EMBL" id="SCD21244.1"/>
    </source>
</evidence>
<evidence type="ECO:0000256" key="2">
    <source>
        <dbReference type="SAM" id="MobiDB-lite"/>
    </source>
</evidence>
<comment type="function">
    <text evidence="1">In eubacteria ppGpp (guanosine 3'-diphosphate 5'-diphosphate) is a mediator of the stringent response that coordinates a variety of cellular activities in response to changes in nutritional abundance.</text>
</comment>
<dbReference type="FunFam" id="1.10.3210.10:FF:000001">
    <property type="entry name" value="GTP pyrophosphokinase RelA"/>
    <property type="match status" value="1"/>
</dbReference>
<accession>A0A1R3TCB8</accession>
<dbReference type="SUPFAM" id="SSF109604">
    <property type="entry name" value="HD-domain/PDEase-like"/>
    <property type="match status" value="1"/>
</dbReference>
<proteinExistence type="inferred from homology"/>
<dbReference type="NCBIfam" id="TIGR00691">
    <property type="entry name" value="spoT_relA"/>
    <property type="match status" value="1"/>
</dbReference>
<dbReference type="PANTHER" id="PTHR21262">
    <property type="entry name" value="GUANOSINE-3',5'-BIS DIPHOSPHATE 3'-PYROPHOSPHOHYDROLASE"/>
    <property type="match status" value="1"/>
</dbReference>